<evidence type="ECO:0000256" key="4">
    <source>
        <dbReference type="ARBA" id="ARBA00023136"/>
    </source>
</evidence>
<gene>
    <name evidence="7" type="ORF">FEM41_01570</name>
</gene>
<feature type="transmembrane region" description="Helical" evidence="5">
    <location>
        <begin position="309"/>
        <end position="329"/>
    </location>
</feature>
<dbReference type="InterPro" id="IPR049453">
    <property type="entry name" value="Memb_transporter_dom"/>
</dbReference>
<evidence type="ECO:0000259" key="6">
    <source>
        <dbReference type="Pfam" id="PF13515"/>
    </source>
</evidence>
<keyword evidence="3 5" id="KW-1133">Transmembrane helix</keyword>
<evidence type="ECO:0000313" key="7">
    <source>
        <dbReference type="EMBL" id="QCT18421.1"/>
    </source>
</evidence>
<dbReference type="InterPro" id="IPR022604">
    <property type="entry name" value="DUF2955"/>
</dbReference>
<feature type="transmembrane region" description="Helical" evidence="5">
    <location>
        <begin position="279"/>
        <end position="297"/>
    </location>
</feature>
<dbReference type="RefSeq" id="WP_138093786.1">
    <property type="nucleotide sequence ID" value="NZ_CP040428.1"/>
</dbReference>
<evidence type="ECO:0000256" key="3">
    <source>
        <dbReference type="ARBA" id="ARBA00022989"/>
    </source>
</evidence>
<dbReference type="Proteomes" id="UP000302163">
    <property type="component" value="Chromosome"/>
</dbReference>
<dbReference type="Pfam" id="PF11168">
    <property type="entry name" value="DUF2955"/>
    <property type="match status" value="1"/>
</dbReference>
<dbReference type="OrthoDB" id="6799126at2"/>
<evidence type="ECO:0000256" key="5">
    <source>
        <dbReference type="SAM" id="Phobius"/>
    </source>
</evidence>
<feature type="transmembrane region" description="Helical" evidence="5">
    <location>
        <begin position="181"/>
        <end position="200"/>
    </location>
</feature>
<comment type="subcellular location">
    <subcellularLocation>
        <location evidence="1">Membrane</location>
        <topology evidence="1">Multi-pass membrane protein</topology>
    </subcellularLocation>
</comment>
<dbReference type="AlphaFoldDB" id="A0A4P8YD61"/>
<evidence type="ECO:0000256" key="1">
    <source>
        <dbReference type="ARBA" id="ARBA00004141"/>
    </source>
</evidence>
<feature type="domain" description="Integral membrane bound transporter" evidence="6">
    <location>
        <begin position="194"/>
        <end position="324"/>
    </location>
</feature>
<feature type="transmembrane region" description="Helical" evidence="5">
    <location>
        <begin position="232"/>
        <end position="250"/>
    </location>
</feature>
<dbReference type="PIRSF" id="PIRSF029594">
    <property type="entry name" value="UCP029594"/>
    <property type="match status" value="1"/>
</dbReference>
<proteinExistence type="predicted"/>
<feature type="transmembrane region" description="Helical" evidence="5">
    <location>
        <begin position="65"/>
        <end position="84"/>
    </location>
</feature>
<feature type="transmembrane region" description="Helical" evidence="5">
    <location>
        <begin position="256"/>
        <end position="272"/>
    </location>
</feature>
<evidence type="ECO:0000313" key="8">
    <source>
        <dbReference type="Proteomes" id="UP000302163"/>
    </source>
</evidence>
<keyword evidence="2 5" id="KW-0812">Transmembrane</keyword>
<evidence type="ECO:0000256" key="2">
    <source>
        <dbReference type="ARBA" id="ARBA00022692"/>
    </source>
</evidence>
<keyword evidence="8" id="KW-1185">Reference proteome</keyword>
<feature type="transmembrane region" description="Helical" evidence="5">
    <location>
        <begin position="141"/>
        <end position="160"/>
    </location>
</feature>
<protein>
    <submittedName>
        <fullName evidence="7">DUF2955 domain-containing protein</fullName>
    </submittedName>
</protein>
<organism evidence="7 8">
    <name type="scientific">Jejubacter calystegiae</name>
    <dbReference type="NCBI Taxonomy" id="2579935"/>
    <lineage>
        <taxon>Bacteria</taxon>
        <taxon>Pseudomonadati</taxon>
        <taxon>Pseudomonadota</taxon>
        <taxon>Gammaproteobacteria</taxon>
        <taxon>Enterobacterales</taxon>
        <taxon>Enterobacteriaceae</taxon>
        <taxon>Jejubacter</taxon>
    </lineage>
</organism>
<feature type="transmembrane region" description="Helical" evidence="5">
    <location>
        <begin position="91"/>
        <end position="121"/>
    </location>
</feature>
<dbReference type="Pfam" id="PF13515">
    <property type="entry name" value="FUSC_2"/>
    <property type="match status" value="1"/>
</dbReference>
<dbReference type="InterPro" id="IPR016926">
    <property type="entry name" value="UCP029594"/>
</dbReference>
<dbReference type="EMBL" id="CP040428">
    <property type="protein sequence ID" value="QCT18421.1"/>
    <property type="molecule type" value="Genomic_DNA"/>
</dbReference>
<keyword evidence="4 5" id="KW-0472">Membrane</keyword>
<name>A0A4P8YD61_9ENTR</name>
<dbReference type="KEGG" id="izh:FEM41_01570"/>
<accession>A0A4P8YD61</accession>
<reference evidence="7 8" key="1">
    <citation type="submission" date="2019-05" db="EMBL/GenBank/DDBJ databases">
        <title>Complete genome sequence of Izhakiella calystegiae KSNA2, an endophyte isolated from beach morning glory (Calystegia soldanella).</title>
        <authorList>
            <person name="Jiang L."/>
            <person name="Jeong J.C."/>
            <person name="Kim C.Y."/>
            <person name="Kim D.H."/>
            <person name="Kim S.W."/>
            <person name="Lee j."/>
        </authorList>
    </citation>
    <scope>NUCLEOTIDE SEQUENCE [LARGE SCALE GENOMIC DNA]</scope>
    <source>
        <strain evidence="7 8">KSNA2</strain>
    </source>
</reference>
<sequence>MSTEQALHHLDENGLQQVKRLVLGALAGFVIPKFFAWDYGSYFAIYPMILMGLVPVLTPHVVRQFLFSGCFNVLVTVVIADIFINQPALMVLLMLLVNLFCFWLMASGIAFLAGAQSLLAIHAMVHLGSYHDTPLTDLCQSHLAATALALASAFVAYWLFPDREPRPTPPQITKDSNTLRHQITIGTLLATLSFLAFQLFDEKDSLAAQAATLLILFPMRWQGIYAISIHRIFGTLIGSASAILIQALLFTWGENLTLMSLFYGLGVAWFAAEHVRERSGPVQGFCAMTALAIFFGLKTPGSDVFYGALYRFSSVCVAIACTLACGFLLHQMLEKVWPQQH</sequence>